<gene>
    <name evidence="2" type="ORF">GDO81_023971</name>
</gene>
<dbReference type="GO" id="GO:0005049">
    <property type="term" value="F:nuclear export signal receptor activity"/>
    <property type="evidence" value="ECO:0007669"/>
    <property type="project" value="InterPro"/>
</dbReference>
<reference evidence="2" key="1">
    <citation type="thesis" date="2020" institute="ProQuest LLC" country="789 East Eisenhower Parkway, Ann Arbor, MI, USA">
        <title>Comparative Genomics and Chromosome Evolution.</title>
        <authorList>
            <person name="Mudd A.B."/>
        </authorList>
    </citation>
    <scope>NUCLEOTIDE SEQUENCE</scope>
    <source>
        <strain evidence="2">237g6f4</strain>
        <tissue evidence="2">Blood</tissue>
    </source>
</reference>
<dbReference type="GO" id="GO:0005634">
    <property type="term" value="C:nucleus"/>
    <property type="evidence" value="ECO:0007669"/>
    <property type="project" value="TreeGrafter"/>
</dbReference>
<dbReference type="EMBL" id="WNYA01002998">
    <property type="protein sequence ID" value="KAG8543705.1"/>
    <property type="molecule type" value="Genomic_DNA"/>
</dbReference>
<dbReference type="Gene3D" id="1.25.10.10">
    <property type="entry name" value="Leucine-rich Repeat Variant"/>
    <property type="match status" value="1"/>
</dbReference>
<organism evidence="2 3">
    <name type="scientific">Engystomops pustulosus</name>
    <name type="common">Tungara frog</name>
    <name type="synonym">Physalaemus pustulosus</name>
    <dbReference type="NCBI Taxonomy" id="76066"/>
    <lineage>
        <taxon>Eukaryota</taxon>
        <taxon>Metazoa</taxon>
        <taxon>Chordata</taxon>
        <taxon>Craniata</taxon>
        <taxon>Vertebrata</taxon>
        <taxon>Euteleostomi</taxon>
        <taxon>Amphibia</taxon>
        <taxon>Batrachia</taxon>
        <taxon>Anura</taxon>
        <taxon>Neobatrachia</taxon>
        <taxon>Hyloidea</taxon>
        <taxon>Leptodactylidae</taxon>
        <taxon>Leiuperinae</taxon>
        <taxon>Engystomops</taxon>
    </lineage>
</organism>
<keyword evidence="3" id="KW-1185">Reference proteome</keyword>
<dbReference type="GO" id="GO:0003723">
    <property type="term" value="F:RNA binding"/>
    <property type="evidence" value="ECO:0007669"/>
    <property type="project" value="TreeGrafter"/>
</dbReference>
<dbReference type="GO" id="GO:0006611">
    <property type="term" value="P:protein export from nucleus"/>
    <property type="evidence" value="ECO:0007669"/>
    <property type="project" value="InterPro"/>
</dbReference>
<dbReference type="InterPro" id="IPR011989">
    <property type="entry name" value="ARM-like"/>
</dbReference>
<dbReference type="SUPFAM" id="SSF48371">
    <property type="entry name" value="ARM repeat"/>
    <property type="match status" value="1"/>
</dbReference>
<proteinExistence type="predicted"/>
<dbReference type="PANTHER" id="PTHR11223">
    <property type="entry name" value="EXPORTIN 1/5"/>
    <property type="match status" value="1"/>
</dbReference>
<name>A0AAV6Z8V8_ENGPU</name>
<accession>A0AAV6Z8V8</accession>
<dbReference type="InterPro" id="IPR045065">
    <property type="entry name" value="XPO1/5"/>
</dbReference>
<protein>
    <recommendedName>
        <fullName evidence="1">Exportin-1/Importin-beta-like domain-containing protein</fullName>
    </recommendedName>
</protein>
<dbReference type="GO" id="GO:0005737">
    <property type="term" value="C:cytoplasm"/>
    <property type="evidence" value="ECO:0007669"/>
    <property type="project" value="TreeGrafter"/>
</dbReference>
<dbReference type="Pfam" id="PF08389">
    <property type="entry name" value="Xpo1"/>
    <property type="match status" value="1"/>
</dbReference>
<dbReference type="GO" id="GO:0042565">
    <property type="term" value="C:RNA nuclear export complex"/>
    <property type="evidence" value="ECO:0007669"/>
    <property type="project" value="TreeGrafter"/>
</dbReference>
<evidence type="ECO:0000313" key="3">
    <source>
        <dbReference type="Proteomes" id="UP000824782"/>
    </source>
</evidence>
<dbReference type="InterPro" id="IPR013598">
    <property type="entry name" value="Exportin-1/Importin-b-like"/>
</dbReference>
<evidence type="ECO:0000259" key="1">
    <source>
        <dbReference type="Pfam" id="PF08389"/>
    </source>
</evidence>
<dbReference type="InterPro" id="IPR016024">
    <property type="entry name" value="ARM-type_fold"/>
</dbReference>
<comment type="caution">
    <text evidence="2">The sequence shown here is derived from an EMBL/GenBank/DDBJ whole genome shotgun (WGS) entry which is preliminary data.</text>
</comment>
<feature type="domain" description="Exportin-1/Importin-beta-like" evidence="1">
    <location>
        <begin position="56"/>
        <end position="152"/>
    </location>
</feature>
<sequence>CVMCSSHLQSCSFHASVCRCRFRWNNMEGEEKVILKDSVMQLIASGVRPIMEEEGHIKDVLARIVVEMIKREWPQHWPNMLTELEGLVKNGEVQTELVMFILLRLTEDVVTFQSLPTHRRRDIQTTMSQNMEKLFAFMLSILGDSVHQYQQLVSGGATAPAAITCDSSGA</sequence>
<dbReference type="PANTHER" id="PTHR11223:SF3">
    <property type="entry name" value="EXPORTIN-5"/>
    <property type="match status" value="1"/>
</dbReference>
<feature type="non-terminal residue" evidence="2">
    <location>
        <position position="1"/>
    </location>
</feature>
<feature type="non-terminal residue" evidence="2">
    <location>
        <position position="170"/>
    </location>
</feature>
<dbReference type="GO" id="GO:0006405">
    <property type="term" value="P:RNA export from nucleus"/>
    <property type="evidence" value="ECO:0007669"/>
    <property type="project" value="TreeGrafter"/>
</dbReference>
<dbReference type="AlphaFoldDB" id="A0AAV6Z8V8"/>
<evidence type="ECO:0000313" key="2">
    <source>
        <dbReference type="EMBL" id="KAG8543705.1"/>
    </source>
</evidence>
<dbReference type="Proteomes" id="UP000824782">
    <property type="component" value="Unassembled WGS sequence"/>
</dbReference>